<evidence type="ECO:0008006" key="13">
    <source>
        <dbReference type="Google" id="ProtNLM"/>
    </source>
</evidence>
<dbReference type="Pfam" id="PF05434">
    <property type="entry name" value="Tmemb_9"/>
    <property type="match status" value="1"/>
</dbReference>
<evidence type="ECO:0000256" key="5">
    <source>
        <dbReference type="ARBA" id="ARBA00023136"/>
    </source>
</evidence>
<dbReference type="Proteomes" id="UP000663882">
    <property type="component" value="Unassembled WGS sequence"/>
</dbReference>
<evidence type="ECO:0000256" key="4">
    <source>
        <dbReference type="ARBA" id="ARBA00022989"/>
    </source>
</evidence>
<protein>
    <recommendedName>
        <fullName evidence="13">Transmembrane protein 9</fullName>
    </recommendedName>
</protein>
<evidence type="ECO:0000256" key="3">
    <source>
        <dbReference type="ARBA" id="ARBA00022692"/>
    </source>
</evidence>
<dbReference type="EMBL" id="CAJNOO010001076">
    <property type="protein sequence ID" value="CAF1091296.1"/>
    <property type="molecule type" value="Genomic_DNA"/>
</dbReference>
<keyword evidence="7" id="KW-0732">Signal</keyword>
<evidence type="ECO:0000313" key="12">
    <source>
        <dbReference type="Proteomes" id="UP000663889"/>
    </source>
</evidence>
<comment type="similarity">
    <text evidence="2">Belongs to the TMEM9 family.</text>
</comment>
<keyword evidence="5 6" id="KW-0472">Membrane</keyword>
<evidence type="ECO:0000313" key="8">
    <source>
        <dbReference type="EMBL" id="CAF0885919.1"/>
    </source>
</evidence>
<dbReference type="EMBL" id="CAJOBE010000204">
    <property type="protein sequence ID" value="CAF3595545.1"/>
    <property type="molecule type" value="Genomic_DNA"/>
</dbReference>
<dbReference type="Proteomes" id="UP000663823">
    <property type="component" value="Unassembled WGS sequence"/>
</dbReference>
<name>A0A813YLR7_9BILA</name>
<evidence type="ECO:0000256" key="1">
    <source>
        <dbReference type="ARBA" id="ARBA00004370"/>
    </source>
</evidence>
<dbReference type="InterPro" id="IPR008853">
    <property type="entry name" value="TMEM9/TMEM9B"/>
</dbReference>
<organism evidence="8 12">
    <name type="scientific">Rotaria sordida</name>
    <dbReference type="NCBI Taxonomy" id="392033"/>
    <lineage>
        <taxon>Eukaryota</taxon>
        <taxon>Metazoa</taxon>
        <taxon>Spiralia</taxon>
        <taxon>Gnathifera</taxon>
        <taxon>Rotifera</taxon>
        <taxon>Eurotatoria</taxon>
        <taxon>Bdelloidea</taxon>
        <taxon>Philodinida</taxon>
        <taxon>Philodinidae</taxon>
        <taxon>Rotaria</taxon>
    </lineage>
</organism>
<accession>A0A813YLR7</accession>
<evidence type="ECO:0000313" key="11">
    <source>
        <dbReference type="EMBL" id="CAF3954962.1"/>
    </source>
</evidence>
<dbReference type="PANTHER" id="PTHR13064">
    <property type="entry name" value="TRANSMEMBRANE PROTEIN 9 FAMILY MEMBER"/>
    <property type="match status" value="1"/>
</dbReference>
<evidence type="ECO:0000256" key="7">
    <source>
        <dbReference type="SAM" id="SignalP"/>
    </source>
</evidence>
<dbReference type="GO" id="GO:0005765">
    <property type="term" value="C:lysosomal membrane"/>
    <property type="evidence" value="ECO:0007669"/>
    <property type="project" value="InterPro"/>
</dbReference>
<evidence type="ECO:0000313" key="10">
    <source>
        <dbReference type="EMBL" id="CAF3595545.1"/>
    </source>
</evidence>
<dbReference type="OrthoDB" id="10059035at2759"/>
<feature type="chain" id="PRO_5036223600" description="Transmembrane protein 9" evidence="7">
    <location>
        <begin position="22"/>
        <end position="209"/>
    </location>
</feature>
<dbReference type="EMBL" id="CAJOAX010005629">
    <property type="protein sequence ID" value="CAF3954962.1"/>
    <property type="molecule type" value="Genomic_DNA"/>
</dbReference>
<evidence type="ECO:0000313" key="9">
    <source>
        <dbReference type="EMBL" id="CAF1091296.1"/>
    </source>
</evidence>
<dbReference type="AlphaFoldDB" id="A0A813YLR7"/>
<reference evidence="8" key="1">
    <citation type="submission" date="2021-02" db="EMBL/GenBank/DDBJ databases">
        <authorList>
            <person name="Nowell W R."/>
        </authorList>
    </citation>
    <scope>NUCLEOTIDE SEQUENCE</scope>
</reference>
<gene>
    <name evidence="10" type="ORF">FNK824_LOCUS3145</name>
    <name evidence="11" type="ORF">OTI717_LOCUS26586</name>
    <name evidence="9" type="ORF">RFH988_LOCUS18815</name>
    <name evidence="8" type="ORF">SEV965_LOCUS4866</name>
</gene>
<comment type="caution">
    <text evidence="8">The sequence shown here is derived from an EMBL/GenBank/DDBJ whole genome shotgun (WGS) entry which is preliminary data.</text>
</comment>
<comment type="subcellular location">
    <subcellularLocation>
        <location evidence="1">Membrane</location>
    </subcellularLocation>
</comment>
<feature type="transmembrane region" description="Helical" evidence="6">
    <location>
        <begin position="100"/>
        <end position="122"/>
    </location>
</feature>
<evidence type="ECO:0000256" key="6">
    <source>
        <dbReference type="SAM" id="Phobius"/>
    </source>
</evidence>
<sequence>MLNRFILLIIFSLSLWFVVNCGDEFEDYRCRCVCPSFTVLQDPSVNETNRRVYVDVVAPDNCTCERVVFRTMKVSPSFQQRFCPRCVCNYEVRNTTTMKVVVIIIMVAISLLFIYMSFLLCLDPLMNQNTKPSTTVRQPKQYQRQVNEEVNLSNPTQECVFSEPIASGLQINPQRSSTVLNLVTHEQSKWRKQVQQQRQSVYNKHEILN</sequence>
<dbReference type="Proteomes" id="UP000663874">
    <property type="component" value="Unassembled WGS sequence"/>
</dbReference>
<feature type="signal peptide" evidence="7">
    <location>
        <begin position="1"/>
        <end position="21"/>
    </location>
</feature>
<keyword evidence="3 6" id="KW-0812">Transmembrane</keyword>
<dbReference type="EMBL" id="CAJNOU010000144">
    <property type="protein sequence ID" value="CAF0885919.1"/>
    <property type="molecule type" value="Genomic_DNA"/>
</dbReference>
<keyword evidence="4 6" id="KW-1133">Transmembrane helix</keyword>
<evidence type="ECO:0000256" key="2">
    <source>
        <dbReference type="ARBA" id="ARBA00007264"/>
    </source>
</evidence>
<dbReference type="PANTHER" id="PTHR13064:SF6">
    <property type="entry name" value="TRANSMEMBRANE PROTEIN 9"/>
    <property type="match status" value="1"/>
</dbReference>
<proteinExistence type="inferred from homology"/>
<dbReference type="Proteomes" id="UP000663889">
    <property type="component" value="Unassembled WGS sequence"/>
</dbReference>